<dbReference type="PROSITE" id="PS51257">
    <property type="entry name" value="PROKAR_LIPOPROTEIN"/>
    <property type="match status" value="1"/>
</dbReference>
<sequence length="138" mass="14385">MKKIITVLCVALLCCMVLTACSSPVTFQTSGASYDVAEITSSNEVSGMAPGSGNTFLVVKLGTAENSLDDAQASFLPAGGTPSYVTDGTTQYPCKAIAFQSDGSRVQTVLVYEVPLDWANAKEFSLGGNDFSPVALKK</sequence>
<evidence type="ECO:0000313" key="3">
    <source>
        <dbReference type="Proteomes" id="UP000034076"/>
    </source>
</evidence>
<dbReference type="AlphaFoldDB" id="A0A0M2NEZ3"/>
<reference evidence="2 3" key="1">
    <citation type="submission" date="2015-04" db="EMBL/GenBank/DDBJ databases">
        <title>Draft genome sequence of bacteremic isolate Catabacter hongkongensis type strain HKU16T.</title>
        <authorList>
            <person name="Lau S.K."/>
            <person name="Teng J.L."/>
            <person name="Huang Y."/>
            <person name="Curreem S.O."/>
            <person name="Tsui S.K."/>
            <person name="Woo P.C."/>
        </authorList>
    </citation>
    <scope>NUCLEOTIDE SEQUENCE [LARGE SCALE GENOMIC DNA]</scope>
    <source>
        <strain evidence="2 3">HKU16</strain>
    </source>
</reference>
<dbReference type="EMBL" id="LAYJ01000133">
    <property type="protein sequence ID" value="KKI49526.1"/>
    <property type="molecule type" value="Genomic_DNA"/>
</dbReference>
<name>A0A0M2NEZ3_9FIRM</name>
<gene>
    <name evidence="2" type="ORF">CHK_3104</name>
</gene>
<feature type="chain" id="PRO_5038770183" evidence="1">
    <location>
        <begin position="23"/>
        <end position="138"/>
    </location>
</feature>
<dbReference type="RefSeq" id="WP_046444849.1">
    <property type="nucleotide sequence ID" value="NZ_LAYJ01000133.1"/>
</dbReference>
<comment type="caution">
    <text evidence="2">The sequence shown here is derived from an EMBL/GenBank/DDBJ whole genome shotgun (WGS) entry which is preliminary data.</text>
</comment>
<evidence type="ECO:0000313" key="2">
    <source>
        <dbReference type="EMBL" id="KKI49526.1"/>
    </source>
</evidence>
<proteinExistence type="predicted"/>
<feature type="signal peptide" evidence="1">
    <location>
        <begin position="1"/>
        <end position="22"/>
    </location>
</feature>
<organism evidence="2 3">
    <name type="scientific">Christensenella hongkongensis</name>
    <dbReference type="NCBI Taxonomy" id="270498"/>
    <lineage>
        <taxon>Bacteria</taxon>
        <taxon>Bacillati</taxon>
        <taxon>Bacillota</taxon>
        <taxon>Clostridia</taxon>
        <taxon>Christensenellales</taxon>
        <taxon>Christensenellaceae</taxon>
        <taxon>Christensenella</taxon>
    </lineage>
</organism>
<keyword evidence="1" id="KW-0732">Signal</keyword>
<protein>
    <submittedName>
        <fullName evidence="2">Uncharacterized protein</fullName>
    </submittedName>
</protein>
<dbReference type="Proteomes" id="UP000034076">
    <property type="component" value="Unassembled WGS sequence"/>
</dbReference>
<dbReference type="OrthoDB" id="2087015at2"/>
<accession>A0A0M2NEZ3</accession>
<keyword evidence="3" id="KW-1185">Reference proteome</keyword>
<evidence type="ECO:0000256" key="1">
    <source>
        <dbReference type="SAM" id="SignalP"/>
    </source>
</evidence>